<dbReference type="InterPro" id="IPR058334">
    <property type="entry name" value="DUF8021"/>
</dbReference>
<reference evidence="2 3" key="1">
    <citation type="submission" date="2018-03" db="EMBL/GenBank/DDBJ databases">
        <title>Genomic Encyclopedia of Type Strains, Phase III (KMG-III): the genomes of soil and plant-associated and newly described type strains.</title>
        <authorList>
            <person name="Whitman W."/>
        </authorList>
    </citation>
    <scope>NUCLEOTIDE SEQUENCE [LARGE SCALE GENOMIC DNA]</scope>
    <source>
        <strain evidence="2 3">CGMCC 4.7125</strain>
    </source>
</reference>
<comment type="caution">
    <text evidence="2">The sequence shown here is derived from an EMBL/GenBank/DDBJ whole genome shotgun (WGS) entry which is preliminary data.</text>
</comment>
<dbReference type="Pfam" id="PF26061">
    <property type="entry name" value="DUF8021"/>
    <property type="match status" value="1"/>
</dbReference>
<evidence type="ECO:0000259" key="1">
    <source>
        <dbReference type="Pfam" id="PF26061"/>
    </source>
</evidence>
<keyword evidence="3" id="KW-1185">Reference proteome</keyword>
<accession>A0A2T0LST2</accession>
<proteinExistence type="predicted"/>
<dbReference type="AlphaFoldDB" id="A0A2T0LST2"/>
<protein>
    <recommendedName>
        <fullName evidence="1">DUF8021 domain-containing protein</fullName>
    </recommendedName>
</protein>
<dbReference type="Proteomes" id="UP000238362">
    <property type="component" value="Unassembled WGS sequence"/>
</dbReference>
<organism evidence="2 3">
    <name type="scientific">Prauserella shujinwangii</name>
    <dbReference type="NCBI Taxonomy" id="1453103"/>
    <lineage>
        <taxon>Bacteria</taxon>
        <taxon>Bacillati</taxon>
        <taxon>Actinomycetota</taxon>
        <taxon>Actinomycetes</taxon>
        <taxon>Pseudonocardiales</taxon>
        <taxon>Pseudonocardiaceae</taxon>
        <taxon>Prauserella</taxon>
    </lineage>
</organism>
<dbReference type="EMBL" id="PVNH01000007">
    <property type="protein sequence ID" value="PRX46727.1"/>
    <property type="molecule type" value="Genomic_DNA"/>
</dbReference>
<name>A0A2T0LST2_9PSEU</name>
<feature type="domain" description="DUF8021" evidence="1">
    <location>
        <begin position="54"/>
        <end position="161"/>
    </location>
</feature>
<sequence>MAGTGFPVAGRTVERVLGRVFAVLRRKLVALAVAVVGVLAVLPPTAAAATGTTVRPAAARAYLDALVTHDASAVPLARDARRVENGIPTGFSGADIRWQLEHGPQYRVITGIRELTLTVRGDRVDTRYLLDTGLLGIDLVTTEITEYFLVRDGEIRYIDATIVPQFSST</sequence>
<gene>
    <name evidence="2" type="ORF">B0I33_107305</name>
</gene>
<evidence type="ECO:0000313" key="2">
    <source>
        <dbReference type="EMBL" id="PRX46727.1"/>
    </source>
</evidence>
<evidence type="ECO:0000313" key="3">
    <source>
        <dbReference type="Proteomes" id="UP000238362"/>
    </source>
</evidence>